<keyword evidence="2" id="KW-1185">Reference proteome</keyword>
<accession>A0A0N1IUW8</accession>
<dbReference type="OrthoDB" id="132546at2157"/>
<proteinExistence type="predicted"/>
<dbReference type="InterPro" id="IPR050194">
    <property type="entry name" value="Glycosyltransferase_grp1"/>
</dbReference>
<dbReference type="PANTHER" id="PTHR45947:SF3">
    <property type="entry name" value="SULFOQUINOVOSYL TRANSFERASE SQD2"/>
    <property type="match status" value="1"/>
</dbReference>
<dbReference type="AlphaFoldDB" id="A0A0N1IUW8"/>
<evidence type="ECO:0000313" key="1">
    <source>
        <dbReference type="EMBL" id="KOX96006.1"/>
    </source>
</evidence>
<dbReference type="SUPFAM" id="SSF53756">
    <property type="entry name" value="UDP-Glycosyltransferase/glycogen phosphorylase"/>
    <property type="match status" value="1"/>
</dbReference>
<dbReference type="Gene3D" id="3.40.50.2000">
    <property type="entry name" value="Glycogen Phosphorylase B"/>
    <property type="match status" value="1"/>
</dbReference>
<evidence type="ECO:0008006" key="3">
    <source>
        <dbReference type="Google" id="ProtNLM"/>
    </source>
</evidence>
<organism evidence="1 2">
    <name type="scientific">Halorubrum tropicale</name>
    <dbReference type="NCBI Taxonomy" id="1765655"/>
    <lineage>
        <taxon>Archaea</taxon>
        <taxon>Methanobacteriati</taxon>
        <taxon>Methanobacteriota</taxon>
        <taxon>Stenosarchaea group</taxon>
        <taxon>Halobacteria</taxon>
        <taxon>Halobacteriales</taxon>
        <taxon>Haloferacaceae</taxon>
        <taxon>Halorubrum</taxon>
    </lineage>
</organism>
<dbReference type="PANTHER" id="PTHR45947">
    <property type="entry name" value="SULFOQUINOVOSYL TRANSFERASE SQD2"/>
    <property type="match status" value="1"/>
</dbReference>
<sequence length="330" mass="37142">MTDELRVLWLTPSKAENISVGRSRIAKHLLERGMSVEIQEASLRNLKQLLTEKVSYDVVIGTTRAGAIFGSALRVLKRIPFIVDHVDPISQFESTNSKPLALLVRLLENVSFGLSEHTMYVYPEEGRRVKRYASDFTETNLGVEYEAFSCPGEKTLQEVRERLSELSLEDRTAIYVGGLEPMYHIMKMIDAFEHLPDWSLLVLGSGSLESVVRSRSSRMENVHFLGTVDHELVPGFLHEADVGISLVNDPRTLKVLEYGASELPTVQLDGAARERFDGLVAFTDSSPERIAQTITRADEELDPEPLREYASSLSWGRIAEDYETTIREIV</sequence>
<dbReference type="RefSeq" id="WP_077152304.1">
    <property type="nucleotide sequence ID" value="NZ_LIST01000004.1"/>
</dbReference>
<dbReference type="GO" id="GO:0016757">
    <property type="term" value="F:glycosyltransferase activity"/>
    <property type="evidence" value="ECO:0007669"/>
    <property type="project" value="TreeGrafter"/>
</dbReference>
<gene>
    <name evidence="1" type="ORF">AMR74_10695</name>
</gene>
<dbReference type="PATRIC" id="fig|1705389.3.peg.3668"/>
<evidence type="ECO:0000313" key="2">
    <source>
        <dbReference type="Proteomes" id="UP000037747"/>
    </source>
</evidence>
<name>A0A0N1IUW8_9EURY</name>
<comment type="caution">
    <text evidence="1">The sequence shown here is derived from an EMBL/GenBank/DDBJ whole genome shotgun (WGS) entry which is preliminary data.</text>
</comment>
<dbReference type="Pfam" id="PF13692">
    <property type="entry name" value="Glyco_trans_1_4"/>
    <property type="match status" value="1"/>
</dbReference>
<dbReference type="STRING" id="1765655.AMR74_10695"/>
<protein>
    <recommendedName>
        <fullName evidence="3">Glycosyl transferase family 1</fullName>
    </recommendedName>
</protein>
<dbReference type="EMBL" id="LIST01000004">
    <property type="protein sequence ID" value="KOX96006.1"/>
    <property type="molecule type" value="Genomic_DNA"/>
</dbReference>
<dbReference type="Proteomes" id="UP000037747">
    <property type="component" value="Unassembled WGS sequence"/>
</dbReference>
<reference evidence="1 2" key="1">
    <citation type="submission" date="2015-08" db="EMBL/GenBank/DDBJ databases">
        <title>Genomes of Isolates from Cabo Rojo, PR.</title>
        <authorList>
            <person name="Sanchez-Nieves R.L."/>
            <person name="Montalvo-Rodriguez R."/>
        </authorList>
    </citation>
    <scope>NUCLEOTIDE SEQUENCE [LARGE SCALE GENOMIC DNA]</scope>
    <source>
        <strain evidence="1 2">5</strain>
    </source>
</reference>